<feature type="compositionally biased region" description="Polar residues" evidence="2">
    <location>
        <begin position="465"/>
        <end position="481"/>
    </location>
</feature>
<proteinExistence type="predicted"/>
<feature type="signal peptide" evidence="3">
    <location>
        <begin position="1"/>
        <end position="16"/>
    </location>
</feature>
<gene>
    <name evidence="5" type="ORF">A11A3_15242</name>
</gene>
<dbReference type="Gene3D" id="2.60.40.1220">
    <property type="match status" value="1"/>
</dbReference>
<accession>L0WBK6</accession>
<feature type="domain" description="SbsA Ig-like" evidence="4">
    <location>
        <begin position="159"/>
        <end position="259"/>
    </location>
</feature>
<dbReference type="STRING" id="1177179.A11A3_15242"/>
<dbReference type="eggNOG" id="ENOG502ZEE0">
    <property type="taxonomic scope" value="Bacteria"/>
</dbReference>
<name>L0WBK6_9GAMM</name>
<evidence type="ECO:0000256" key="3">
    <source>
        <dbReference type="SAM" id="SignalP"/>
    </source>
</evidence>
<feature type="chain" id="PRO_5003948441" description="SbsA Ig-like domain-containing protein" evidence="3">
    <location>
        <begin position="17"/>
        <end position="1028"/>
    </location>
</feature>
<comment type="caution">
    <text evidence="5">The sequence shown here is derived from an EMBL/GenBank/DDBJ whole genome shotgun (WGS) entry which is preliminary data.</text>
</comment>
<protein>
    <recommendedName>
        <fullName evidence="4">SbsA Ig-like domain-containing protein</fullName>
    </recommendedName>
</protein>
<dbReference type="PROSITE" id="PS51257">
    <property type="entry name" value="PROKAR_LIPOPROTEIN"/>
    <property type="match status" value="1"/>
</dbReference>
<evidence type="ECO:0000256" key="1">
    <source>
        <dbReference type="ARBA" id="ARBA00022729"/>
    </source>
</evidence>
<reference evidence="5 6" key="1">
    <citation type="journal article" date="2012" name="J. Bacteriol.">
        <title>Genome Sequence of the Alkane-Degrading Bacterium Alcanivorax hongdengensis Type Strain A-11-3.</title>
        <authorList>
            <person name="Lai Q."/>
            <person name="Shao Z."/>
        </authorList>
    </citation>
    <scope>NUCLEOTIDE SEQUENCE [LARGE SCALE GENOMIC DNA]</scope>
    <source>
        <strain evidence="5 6">A-11-3</strain>
    </source>
</reference>
<evidence type="ECO:0000256" key="2">
    <source>
        <dbReference type="SAM" id="MobiDB-lite"/>
    </source>
</evidence>
<dbReference type="AlphaFoldDB" id="L0WBK6"/>
<evidence type="ECO:0000313" key="6">
    <source>
        <dbReference type="Proteomes" id="UP000010164"/>
    </source>
</evidence>
<keyword evidence="6" id="KW-1185">Reference proteome</keyword>
<dbReference type="PATRIC" id="fig|1177179.3.peg.2999"/>
<dbReference type="InterPro" id="IPR032812">
    <property type="entry name" value="SbsA_Ig"/>
</dbReference>
<dbReference type="OrthoDB" id="6716594at2"/>
<dbReference type="RefSeq" id="WP_008930218.1">
    <property type="nucleotide sequence ID" value="NZ_AMRJ01000034.1"/>
</dbReference>
<dbReference type="Pfam" id="PF13205">
    <property type="entry name" value="Big_5"/>
    <property type="match status" value="2"/>
</dbReference>
<keyword evidence="1 3" id="KW-0732">Signal</keyword>
<feature type="region of interest" description="Disordered" evidence="2">
    <location>
        <begin position="465"/>
        <end position="484"/>
    </location>
</feature>
<organism evidence="5 6">
    <name type="scientific">Alcanivorax hongdengensis A-11-3</name>
    <dbReference type="NCBI Taxonomy" id="1177179"/>
    <lineage>
        <taxon>Bacteria</taxon>
        <taxon>Pseudomonadati</taxon>
        <taxon>Pseudomonadota</taxon>
        <taxon>Gammaproteobacteria</taxon>
        <taxon>Oceanospirillales</taxon>
        <taxon>Alcanivoracaceae</taxon>
        <taxon>Alcanivorax</taxon>
    </lineage>
</organism>
<dbReference type="Proteomes" id="UP000010164">
    <property type="component" value="Unassembled WGS sequence"/>
</dbReference>
<evidence type="ECO:0000313" key="5">
    <source>
        <dbReference type="EMBL" id="EKF73120.1"/>
    </source>
</evidence>
<sequence length="1028" mass="109078">MTLRHVLVALTAAALAACGGSEQDVSFDWQRADVYYSYPYDGQVAVSPRTPIVVRFSMPISVDASNFTLYQCASGAERCDSSDSVDTVALADPQSVDGGKSIVLNTDAGLLKTGTTYSLVLNDIDTDKGSPSFPNGSLSFRTRLADGGALDQQVLAQDLAVEAVTPDGSTLPFVDFSTIQVRFNQNLKADSLTYGDTDNGASVELESANGETVPATLLVQGSAVVIDPKADLQPGTGYTLKMTGAVRGINDDALSGGYQQQWVARDTTPRATLVQQAAPADSCTEPSAGSTSKLTGQAVNCVPVIAKLLGDTTVSRQSGDVYAQLAFAPHYPDVTPLRIPKGSLLKGDPLAVLVGGHVDAGFDSGEVTVSFLSDATGYLLPNPYSDDPNAPKQLHLTIDVAFDTKDPRANGAFNQNLLQVELVGTAITDTEKGSLVVDAIGVVEPKVLGAETAYGVLSFHMESYPDQQSAPMQPEDQTSPSLAAWMPGEQSDKMRPGDPVILNFSEPLANDTVVPGDTLRLTDGGVDVPFDWYMDGVSVVIKPQSPLAYGTDYQVQFTDGITDLAGNPAMPQTLNFAMPDYAGNHEAIVTTAYPGFPCAFDKSSWDIGNGDHGICRGGESDDDHLPVMPMPANRSIRVQFSQVMEPGSIKLGTSCDSGSFRVEKLADADQDGKPDYITEDGKKKYTCGDAVAGKLEYRGRTLVFTPKHPWDSNNGWYRYVLMSENNDFDAADCRSGAALCAVGDKALQTAVLEAPEGGQGGPNMEIYFQGAPASQQVFQQLRNLPAYDVNADFVHQASEPQAPADPDNAGGYLVAPNAAKLQVQDTGGLLLGARVGCSTSGGDCPGNKFIYVTGALDTQILGYDADEDAVQVNIYPTLLETTSVDVYANILLLGEQTIPTGPQVMRVRYQKDGSGNRTQPVTGWIRNGDDGPIFETTLDLYLSAPYLEPKALGLTLNHDLYSYPLTLKLSGPVTFLDDGRLQIGLVNVEAPDSIKVNLSLIGIGAANMTLAIPNGGVNLNYVSTPVKH</sequence>
<dbReference type="EMBL" id="AMRJ01000034">
    <property type="protein sequence ID" value="EKF73120.1"/>
    <property type="molecule type" value="Genomic_DNA"/>
</dbReference>
<evidence type="ECO:0000259" key="4">
    <source>
        <dbReference type="Pfam" id="PF13205"/>
    </source>
</evidence>
<dbReference type="InterPro" id="IPR014755">
    <property type="entry name" value="Cu-Rt/internalin_Ig-like"/>
</dbReference>
<feature type="domain" description="SbsA Ig-like" evidence="4">
    <location>
        <begin position="476"/>
        <end position="576"/>
    </location>
</feature>